<dbReference type="Pfam" id="PF13927">
    <property type="entry name" value="Ig_3"/>
    <property type="match status" value="1"/>
</dbReference>
<dbReference type="PROSITE" id="PS50835">
    <property type="entry name" value="IG_LIKE"/>
    <property type="match status" value="1"/>
</dbReference>
<dbReference type="InterPro" id="IPR036179">
    <property type="entry name" value="Ig-like_dom_sf"/>
</dbReference>
<dbReference type="AlphaFoldDB" id="A0AAN8X4B0"/>
<keyword evidence="3" id="KW-1185">Reference proteome</keyword>
<feature type="non-terminal residue" evidence="2">
    <location>
        <position position="149"/>
    </location>
</feature>
<dbReference type="PANTHER" id="PTHR23278:SF30">
    <property type="entry name" value="SIDESTEP VIII, ISOFORM B"/>
    <property type="match status" value="1"/>
</dbReference>
<dbReference type="InterPro" id="IPR003598">
    <property type="entry name" value="Ig_sub2"/>
</dbReference>
<feature type="domain" description="Ig-like" evidence="1">
    <location>
        <begin position="72"/>
        <end position="149"/>
    </location>
</feature>
<dbReference type="EMBL" id="JAXCGZ010013940">
    <property type="protein sequence ID" value="KAK7071779.1"/>
    <property type="molecule type" value="Genomic_DNA"/>
</dbReference>
<protein>
    <recommendedName>
        <fullName evidence="1">Ig-like domain-containing protein</fullName>
    </recommendedName>
</protein>
<accession>A0AAN8X4B0</accession>
<dbReference type="InterPro" id="IPR007110">
    <property type="entry name" value="Ig-like_dom"/>
</dbReference>
<dbReference type="SMART" id="SM00408">
    <property type="entry name" value="IGc2"/>
    <property type="match status" value="1"/>
</dbReference>
<dbReference type="InterPro" id="IPR013783">
    <property type="entry name" value="Ig-like_fold"/>
</dbReference>
<evidence type="ECO:0000313" key="2">
    <source>
        <dbReference type="EMBL" id="KAK7071779.1"/>
    </source>
</evidence>
<evidence type="ECO:0000259" key="1">
    <source>
        <dbReference type="PROSITE" id="PS50835"/>
    </source>
</evidence>
<sequence>MLQTFSFLLSLIPQPHEFREPMTKVLVEIFVPETLRLPYPFHVREHEAAFLILTLTEEKKEGIDILMTTLYPGRSLSLSNIEEGDDVYFECAIKANPWVYNIVWLHEGHELRDNVSAGIIISNKSLVLQKIARMASGNYYCITFNIEGD</sequence>
<comment type="caution">
    <text evidence="2">The sequence shown here is derived from an EMBL/GenBank/DDBJ whole genome shotgun (WGS) entry which is preliminary data.</text>
</comment>
<dbReference type="SUPFAM" id="SSF48726">
    <property type="entry name" value="Immunoglobulin"/>
    <property type="match status" value="1"/>
</dbReference>
<gene>
    <name evidence="2" type="ORF">SK128_016173</name>
</gene>
<proteinExistence type="predicted"/>
<organism evidence="2 3">
    <name type="scientific">Halocaridina rubra</name>
    <name type="common">Hawaiian red shrimp</name>
    <dbReference type="NCBI Taxonomy" id="373956"/>
    <lineage>
        <taxon>Eukaryota</taxon>
        <taxon>Metazoa</taxon>
        <taxon>Ecdysozoa</taxon>
        <taxon>Arthropoda</taxon>
        <taxon>Crustacea</taxon>
        <taxon>Multicrustacea</taxon>
        <taxon>Malacostraca</taxon>
        <taxon>Eumalacostraca</taxon>
        <taxon>Eucarida</taxon>
        <taxon>Decapoda</taxon>
        <taxon>Pleocyemata</taxon>
        <taxon>Caridea</taxon>
        <taxon>Atyoidea</taxon>
        <taxon>Atyidae</taxon>
        <taxon>Halocaridina</taxon>
    </lineage>
</organism>
<name>A0AAN8X4B0_HALRR</name>
<dbReference type="PANTHER" id="PTHR23278">
    <property type="entry name" value="SIDESTEP PROTEIN"/>
    <property type="match status" value="1"/>
</dbReference>
<evidence type="ECO:0000313" key="3">
    <source>
        <dbReference type="Proteomes" id="UP001381693"/>
    </source>
</evidence>
<dbReference type="Proteomes" id="UP001381693">
    <property type="component" value="Unassembled WGS sequence"/>
</dbReference>
<reference evidence="2 3" key="1">
    <citation type="submission" date="2023-11" db="EMBL/GenBank/DDBJ databases">
        <title>Halocaridina rubra genome assembly.</title>
        <authorList>
            <person name="Smith C."/>
        </authorList>
    </citation>
    <scope>NUCLEOTIDE SEQUENCE [LARGE SCALE GENOMIC DNA]</scope>
    <source>
        <strain evidence="2">EP-1</strain>
        <tissue evidence="2">Whole</tissue>
    </source>
</reference>
<dbReference type="Gene3D" id="2.60.40.10">
    <property type="entry name" value="Immunoglobulins"/>
    <property type="match status" value="1"/>
</dbReference>